<evidence type="ECO:0000313" key="8">
    <source>
        <dbReference type="Proteomes" id="UP000288028"/>
    </source>
</evidence>
<dbReference type="AlphaFoldDB" id="A0A430B030"/>
<dbReference type="Gene3D" id="1.10.10.10">
    <property type="entry name" value="Winged helix-like DNA-binding domain superfamily/Winged helix DNA-binding domain"/>
    <property type="match status" value="1"/>
</dbReference>
<evidence type="ECO:0000259" key="6">
    <source>
        <dbReference type="Pfam" id="PF04542"/>
    </source>
</evidence>
<keyword evidence="4" id="KW-0238">DNA-binding</keyword>
<evidence type="ECO:0000256" key="4">
    <source>
        <dbReference type="ARBA" id="ARBA00023125"/>
    </source>
</evidence>
<dbReference type="PANTHER" id="PTHR43133">
    <property type="entry name" value="RNA POLYMERASE ECF-TYPE SIGMA FACTO"/>
    <property type="match status" value="1"/>
</dbReference>
<dbReference type="Proteomes" id="UP000288028">
    <property type="component" value="Unassembled WGS sequence"/>
</dbReference>
<name>A0A430B030_9ENTE</name>
<dbReference type="Pfam" id="PF04542">
    <property type="entry name" value="Sigma70_r2"/>
    <property type="match status" value="1"/>
</dbReference>
<comment type="similarity">
    <text evidence="1">Belongs to the sigma-70 factor family. ECF subfamily.</text>
</comment>
<dbReference type="InterPro" id="IPR013324">
    <property type="entry name" value="RNA_pol_sigma_r3/r4-like"/>
</dbReference>
<sequence length="178" mass="21511">MISDKYLIRKIIKKGSSAAADELVRRYYDELYLFLYRQIGNKEDSLDMTQDVFIAALDNLMTYNARRASFKTWLFRIGTYKVIDSRRKKQLLYEELDDNQWLEEVEIDEKLLEKEMLETVNRYVATFRPEIQEVFRLRIYGGLSFKEISELLVEKEEKVKAQYYRLITKIRKEFRDEA</sequence>
<dbReference type="InterPro" id="IPR007627">
    <property type="entry name" value="RNA_pol_sigma70_r2"/>
</dbReference>
<dbReference type="OrthoDB" id="9782703at2"/>
<keyword evidence="5" id="KW-0804">Transcription</keyword>
<gene>
    <name evidence="7" type="ORF">CBF28_09440</name>
</gene>
<evidence type="ECO:0000256" key="2">
    <source>
        <dbReference type="ARBA" id="ARBA00023015"/>
    </source>
</evidence>
<dbReference type="GO" id="GO:0006352">
    <property type="term" value="P:DNA-templated transcription initiation"/>
    <property type="evidence" value="ECO:0007669"/>
    <property type="project" value="InterPro"/>
</dbReference>
<dbReference type="GO" id="GO:0016987">
    <property type="term" value="F:sigma factor activity"/>
    <property type="evidence" value="ECO:0007669"/>
    <property type="project" value="UniProtKB-KW"/>
</dbReference>
<organism evidence="7 8">
    <name type="scientific">Vagococcus carniphilus</name>
    <dbReference type="NCBI Taxonomy" id="218144"/>
    <lineage>
        <taxon>Bacteria</taxon>
        <taxon>Bacillati</taxon>
        <taxon>Bacillota</taxon>
        <taxon>Bacilli</taxon>
        <taxon>Lactobacillales</taxon>
        <taxon>Enterococcaceae</taxon>
        <taxon>Vagococcus</taxon>
    </lineage>
</organism>
<dbReference type="GeneID" id="95582034"/>
<protein>
    <submittedName>
        <fullName evidence="7">RNA polymerase subunit sigma-24</fullName>
    </submittedName>
</protein>
<accession>A0A430B030</accession>
<dbReference type="InterPro" id="IPR039425">
    <property type="entry name" value="RNA_pol_sigma-70-like"/>
</dbReference>
<keyword evidence="8" id="KW-1185">Reference proteome</keyword>
<reference evidence="7 8" key="1">
    <citation type="submission" date="2017-05" db="EMBL/GenBank/DDBJ databases">
        <title>Vagococcus spp. assemblies.</title>
        <authorList>
            <person name="Gulvik C.A."/>
        </authorList>
    </citation>
    <scope>NUCLEOTIDE SEQUENCE [LARGE SCALE GENOMIC DNA]</scope>
    <source>
        <strain evidence="7 8">SS1714</strain>
    </source>
</reference>
<keyword evidence="2" id="KW-0805">Transcription regulation</keyword>
<dbReference type="RefSeq" id="WP_126794594.1">
    <property type="nucleotide sequence ID" value="NZ_CP060720.1"/>
</dbReference>
<dbReference type="SUPFAM" id="SSF88946">
    <property type="entry name" value="Sigma2 domain of RNA polymerase sigma factors"/>
    <property type="match status" value="1"/>
</dbReference>
<dbReference type="InterPro" id="IPR036388">
    <property type="entry name" value="WH-like_DNA-bd_sf"/>
</dbReference>
<dbReference type="NCBIfam" id="TIGR02937">
    <property type="entry name" value="sigma70-ECF"/>
    <property type="match status" value="1"/>
</dbReference>
<evidence type="ECO:0000256" key="5">
    <source>
        <dbReference type="ARBA" id="ARBA00023163"/>
    </source>
</evidence>
<comment type="caution">
    <text evidence="7">The sequence shown here is derived from an EMBL/GenBank/DDBJ whole genome shotgun (WGS) entry which is preliminary data.</text>
</comment>
<evidence type="ECO:0000256" key="3">
    <source>
        <dbReference type="ARBA" id="ARBA00023082"/>
    </source>
</evidence>
<dbReference type="SUPFAM" id="SSF88659">
    <property type="entry name" value="Sigma3 and sigma4 domains of RNA polymerase sigma factors"/>
    <property type="match status" value="1"/>
</dbReference>
<keyword evidence="3" id="KW-0731">Sigma factor</keyword>
<dbReference type="PANTHER" id="PTHR43133:SF8">
    <property type="entry name" value="RNA POLYMERASE SIGMA FACTOR HI_1459-RELATED"/>
    <property type="match status" value="1"/>
</dbReference>
<proteinExistence type="inferred from homology"/>
<feature type="domain" description="RNA polymerase sigma-70 region 2" evidence="6">
    <location>
        <begin position="23"/>
        <end position="90"/>
    </location>
</feature>
<dbReference type="EMBL" id="NGKB01000008">
    <property type="protein sequence ID" value="RSU13697.1"/>
    <property type="molecule type" value="Genomic_DNA"/>
</dbReference>
<dbReference type="Gene3D" id="1.10.1740.10">
    <property type="match status" value="1"/>
</dbReference>
<dbReference type="InterPro" id="IPR013325">
    <property type="entry name" value="RNA_pol_sigma_r2"/>
</dbReference>
<evidence type="ECO:0000256" key="1">
    <source>
        <dbReference type="ARBA" id="ARBA00010641"/>
    </source>
</evidence>
<evidence type="ECO:0000313" key="7">
    <source>
        <dbReference type="EMBL" id="RSU13697.1"/>
    </source>
</evidence>
<dbReference type="GO" id="GO:0003677">
    <property type="term" value="F:DNA binding"/>
    <property type="evidence" value="ECO:0007669"/>
    <property type="project" value="UniProtKB-KW"/>
</dbReference>
<dbReference type="InterPro" id="IPR014284">
    <property type="entry name" value="RNA_pol_sigma-70_dom"/>
</dbReference>